<dbReference type="Proteomes" id="UP001432360">
    <property type="component" value="Plasmid pSchITTGS70d"/>
</dbReference>
<reference evidence="3" key="1">
    <citation type="submission" date="2023-08" db="EMBL/GenBank/DDBJ databases">
        <title>Complete genome sequence of Sinorhizobium chiapanecum ITTG S70 isolated from Acaciella angustissima nodules in Chiapas-Mexico.</title>
        <authorList>
            <person name="Rincon-Rosales R."/>
            <person name="Rogel M.A."/>
            <person name="Rincon-Medina C.I."/>
            <person name="Guerrero G."/>
            <person name="Manzano-Gomez L.A."/>
            <person name="Lopez-Lopez A."/>
            <person name="Rincon Molina F.A."/>
            <person name="Martinez-Romero E."/>
        </authorList>
    </citation>
    <scope>NUCLEOTIDE SEQUENCE</scope>
    <source>
        <strain evidence="3">ITTG S70</strain>
        <plasmid evidence="3">pSchITTGS70d</plasmid>
    </source>
</reference>
<evidence type="ECO:0000313" key="4">
    <source>
        <dbReference type="Proteomes" id="UP001432360"/>
    </source>
</evidence>
<dbReference type="Pfam" id="PF01548">
    <property type="entry name" value="DEDD_Tnp_IS110"/>
    <property type="match status" value="1"/>
</dbReference>
<sequence>MKQYAGIDVSLEYASVCVVDADGRIVREAKILSEPDALIAWFGAHGVAMERIGLEAGPLSQWLHAGMVKAGLSVELIETRHVRAAFKTMPVKTDKKDARGIAQLMRLGWFRPVHCKSLAAQEVRALLTARKLIQGKLHDIEMSIRGILRGFGLKVGPTTRRTYAGRIRELIAGHSTLEAIAASLLKVRDALVHEFAGFERKLRAMARQDDNAQRLMTTPGVGVLVALTFVAAVDAPERFRSSRAVGPHFGLTPRKYQSGETDHSGRISKIGDGSVRTALYEAANVILTRPVKVSDLKGWALAVARRAGPRKARVALARKLAVVLHCMLRDRTNFIPRKVAPALAA</sequence>
<keyword evidence="3" id="KW-0614">Plasmid</keyword>
<organism evidence="3 4">
    <name type="scientific">Sinorhizobium chiapasense</name>
    <dbReference type="NCBI Taxonomy" id="501572"/>
    <lineage>
        <taxon>Bacteria</taxon>
        <taxon>Pseudomonadati</taxon>
        <taxon>Pseudomonadota</taxon>
        <taxon>Alphaproteobacteria</taxon>
        <taxon>Hyphomicrobiales</taxon>
        <taxon>Rhizobiaceae</taxon>
        <taxon>Sinorhizobium/Ensifer group</taxon>
        <taxon>Sinorhizobium</taxon>
    </lineage>
</organism>
<gene>
    <name evidence="3" type="ORF">RB548_30195</name>
</gene>
<protein>
    <submittedName>
        <fullName evidence="3">IS110 family transposase</fullName>
    </submittedName>
</protein>
<dbReference type="PANTHER" id="PTHR33055:SF3">
    <property type="entry name" value="PUTATIVE TRANSPOSASE FOR IS117-RELATED"/>
    <property type="match status" value="1"/>
</dbReference>
<evidence type="ECO:0000259" key="1">
    <source>
        <dbReference type="Pfam" id="PF01548"/>
    </source>
</evidence>
<evidence type="ECO:0000259" key="2">
    <source>
        <dbReference type="Pfam" id="PF02371"/>
    </source>
</evidence>
<dbReference type="EMBL" id="CP133152">
    <property type="protein sequence ID" value="WVT07034.1"/>
    <property type="molecule type" value="Genomic_DNA"/>
</dbReference>
<keyword evidence="4" id="KW-1185">Reference proteome</keyword>
<proteinExistence type="predicted"/>
<feature type="domain" description="Transposase IS110-like N-terminal" evidence="1">
    <location>
        <begin position="5"/>
        <end position="150"/>
    </location>
</feature>
<name>A0ABZ2BHT8_9HYPH</name>
<feature type="domain" description="Transposase IS116/IS110/IS902 C-terminal" evidence="2">
    <location>
        <begin position="212"/>
        <end position="287"/>
    </location>
</feature>
<dbReference type="Pfam" id="PF02371">
    <property type="entry name" value="Transposase_20"/>
    <property type="match status" value="1"/>
</dbReference>
<dbReference type="RefSeq" id="WP_331376053.1">
    <property type="nucleotide sequence ID" value="NZ_CP133152.1"/>
</dbReference>
<accession>A0ABZ2BHT8</accession>
<geneLocation type="plasmid" evidence="3 4">
    <name>pSchITTGS70d</name>
</geneLocation>
<dbReference type="NCBIfam" id="NF033542">
    <property type="entry name" value="transpos_IS110"/>
    <property type="match status" value="1"/>
</dbReference>
<dbReference type="InterPro" id="IPR002525">
    <property type="entry name" value="Transp_IS110-like_N"/>
</dbReference>
<dbReference type="PANTHER" id="PTHR33055">
    <property type="entry name" value="TRANSPOSASE FOR INSERTION SEQUENCE ELEMENT IS1111A"/>
    <property type="match status" value="1"/>
</dbReference>
<dbReference type="InterPro" id="IPR047650">
    <property type="entry name" value="Transpos_IS110"/>
</dbReference>
<dbReference type="InterPro" id="IPR003346">
    <property type="entry name" value="Transposase_20"/>
</dbReference>
<evidence type="ECO:0000313" key="3">
    <source>
        <dbReference type="EMBL" id="WVT07034.1"/>
    </source>
</evidence>